<dbReference type="PANTHER" id="PTHR45970:SF3">
    <property type="entry name" value="HOMEOBOX PROTEIN HOX-A9"/>
    <property type="match status" value="1"/>
</dbReference>
<dbReference type="PANTHER" id="PTHR45970">
    <property type="entry name" value="AGAP004664-PA"/>
    <property type="match status" value="1"/>
</dbReference>
<dbReference type="AlphaFoldDB" id="A0A7J6A4U1"/>
<dbReference type="InterPro" id="IPR017112">
    <property type="entry name" value="HXA9/HXB9/HXC9"/>
</dbReference>
<dbReference type="GO" id="GO:0009954">
    <property type="term" value="P:proximal/distal pattern formation"/>
    <property type="evidence" value="ECO:0007669"/>
    <property type="project" value="TreeGrafter"/>
</dbReference>
<evidence type="ECO:0000256" key="3">
    <source>
        <dbReference type="ARBA" id="ARBA00022473"/>
    </source>
</evidence>
<dbReference type="Gene3D" id="1.10.10.60">
    <property type="entry name" value="Homeodomain-like"/>
    <property type="match status" value="1"/>
</dbReference>
<evidence type="ECO:0000256" key="8">
    <source>
        <dbReference type="SAM" id="MobiDB-lite"/>
    </source>
</evidence>
<reference evidence="10 11" key="1">
    <citation type="submission" date="2020-02" db="EMBL/GenBank/DDBJ databases">
        <title>A chromosome-scale genome assembly of the black bullhead catfish (Ameiurus melas).</title>
        <authorList>
            <person name="Wen M."/>
            <person name="Zham M."/>
            <person name="Cabau C."/>
            <person name="Klopp C."/>
            <person name="Donnadieu C."/>
            <person name="Roques C."/>
            <person name="Bouchez O."/>
            <person name="Lampietro C."/>
            <person name="Jouanno E."/>
            <person name="Herpin A."/>
            <person name="Louis A."/>
            <person name="Berthelot C."/>
            <person name="Parey E."/>
            <person name="Roest-Crollius H."/>
            <person name="Braasch I."/>
            <person name="Postlethwait J."/>
            <person name="Robinson-Rechavi M."/>
            <person name="Echchiki A."/>
            <person name="Begum T."/>
            <person name="Montfort J."/>
            <person name="Schartl M."/>
            <person name="Bobe J."/>
            <person name="Guiguen Y."/>
        </authorList>
    </citation>
    <scope>NUCLEOTIDE SEQUENCE [LARGE SCALE GENOMIC DNA]</scope>
    <source>
        <strain evidence="10">M_S1</strain>
        <tissue evidence="10">Blood</tissue>
    </source>
</reference>
<accession>A0A7J6A4U1</accession>
<dbReference type="GO" id="GO:0000978">
    <property type="term" value="F:RNA polymerase II cis-regulatory region sequence-specific DNA binding"/>
    <property type="evidence" value="ECO:0007669"/>
    <property type="project" value="TreeGrafter"/>
</dbReference>
<dbReference type="InterPro" id="IPR001356">
    <property type="entry name" value="HD"/>
</dbReference>
<feature type="compositionally biased region" description="Basic and acidic residues" evidence="8">
    <location>
        <begin position="132"/>
        <end position="144"/>
    </location>
</feature>
<comment type="similarity">
    <text evidence="2">Belongs to the Abd-B homeobox family.</text>
</comment>
<dbReference type="PROSITE" id="PS50071">
    <property type="entry name" value="HOMEOBOX_2"/>
    <property type="match status" value="1"/>
</dbReference>
<feature type="compositionally biased region" description="Polar residues" evidence="8">
    <location>
        <begin position="120"/>
        <end position="130"/>
    </location>
</feature>
<sequence>MHGNASVSARHVDIRSSGRILFFHCTGERGISFLLRLGASSVIFTSREQCARTLHIPFKTEPQSAQSGEVTQSWLKDMPVTEQSTVHHKYVKLEMLGTGYGGFVSSSRTVLAREHGRSGARSTGTDTLSIRTDGEGKNEEKRGIDPNNPVSNWLHASSTRKKRCPYSKHQILELEKEFLFNTYLTRDRRCEVARLLNLTERQIKKKKKKEDTYY</sequence>
<keyword evidence="6 7" id="KW-0238">DNA-binding</keyword>
<evidence type="ECO:0000313" key="11">
    <source>
        <dbReference type="Proteomes" id="UP000593565"/>
    </source>
</evidence>
<dbReference type="EMBL" id="JAAGNN010000018">
    <property type="protein sequence ID" value="KAF4077753.1"/>
    <property type="molecule type" value="Genomic_DNA"/>
</dbReference>
<comment type="subcellular location">
    <subcellularLocation>
        <location evidence="1 6 7">Nucleus</location>
    </subcellularLocation>
</comment>
<dbReference type="GO" id="GO:0009952">
    <property type="term" value="P:anterior/posterior pattern specification"/>
    <property type="evidence" value="ECO:0007669"/>
    <property type="project" value="TreeGrafter"/>
</dbReference>
<keyword evidence="4" id="KW-0805">Transcription regulation</keyword>
<gene>
    <name evidence="10" type="ORF">AMELA_G00211630</name>
</gene>
<dbReference type="Pfam" id="PF00046">
    <property type="entry name" value="Homeodomain"/>
    <property type="match status" value="1"/>
</dbReference>
<name>A0A7J6A4U1_AMEME</name>
<dbReference type="SMART" id="SM00389">
    <property type="entry name" value="HOX"/>
    <property type="match status" value="1"/>
</dbReference>
<dbReference type="SUPFAM" id="SSF46689">
    <property type="entry name" value="Homeodomain-like"/>
    <property type="match status" value="1"/>
</dbReference>
<proteinExistence type="inferred from homology"/>
<dbReference type="Proteomes" id="UP000593565">
    <property type="component" value="Unassembled WGS sequence"/>
</dbReference>
<dbReference type="GO" id="GO:0006357">
    <property type="term" value="P:regulation of transcription by RNA polymerase II"/>
    <property type="evidence" value="ECO:0007669"/>
    <property type="project" value="TreeGrafter"/>
</dbReference>
<evidence type="ECO:0000256" key="4">
    <source>
        <dbReference type="ARBA" id="ARBA00023015"/>
    </source>
</evidence>
<protein>
    <recommendedName>
        <fullName evidence="9">Homeobox domain-containing protein</fullName>
    </recommendedName>
</protein>
<feature type="region of interest" description="Disordered" evidence="8">
    <location>
        <begin position="114"/>
        <end position="156"/>
    </location>
</feature>
<dbReference type="GO" id="GO:0048704">
    <property type="term" value="P:embryonic skeletal system morphogenesis"/>
    <property type="evidence" value="ECO:0007669"/>
    <property type="project" value="TreeGrafter"/>
</dbReference>
<dbReference type="InterPro" id="IPR009057">
    <property type="entry name" value="Homeodomain-like_sf"/>
</dbReference>
<evidence type="ECO:0000256" key="6">
    <source>
        <dbReference type="PROSITE-ProRule" id="PRU00108"/>
    </source>
</evidence>
<keyword evidence="6 7" id="KW-0539">Nucleus</keyword>
<feature type="domain" description="Homeobox" evidence="9">
    <location>
        <begin position="157"/>
        <end position="204"/>
    </location>
</feature>
<evidence type="ECO:0000256" key="5">
    <source>
        <dbReference type="ARBA" id="ARBA00023163"/>
    </source>
</evidence>
<feature type="DNA-binding region" description="Homeobox" evidence="6">
    <location>
        <begin position="159"/>
        <end position="205"/>
    </location>
</feature>
<evidence type="ECO:0000256" key="2">
    <source>
        <dbReference type="ARBA" id="ARBA00006317"/>
    </source>
</evidence>
<dbReference type="GO" id="GO:0005634">
    <property type="term" value="C:nucleus"/>
    <property type="evidence" value="ECO:0007669"/>
    <property type="project" value="UniProtKB-SubCell"/>
</dbReference>
<keyword evidence="6 7" id="KW-0371">Homeobox</keyword>
<comment type="caution">
    <text evidence="10">The sequence shown here is derived from an EMBL/GenBank/DDBJ whole genome shotgun (WGS) entry which is preliminary data.</text>
</comment>
<evidence type="ECO:0000256" key="1">
    <source>
        <dbReference type="ARBA" id="ARBA00004123"/>
    </source>
</evidence>
<dbReference type="GO" id="GO:0003700">
    <property type="term" value="F:DNA-binding transcription factor activity"/>
    <property type="evidence" value="ECO:0007669"/>
    <property type="project" value="TreeGrafter"/>
</dbReference>
<keyword evidence="11" id="KW-1185">Reference proteome</keyword>
<keyword evidence="5" id="KW-0804">Transcription</keyword>
<evidence type="ECO:0000313" key="10">
    <source>
        <dbReference type="EMBL" id="KAF4077753.1"/>
    </source>
</evidence>
<keyword evidence="3" id="KW-0217">Developmental protein</keyword>
<organism evidence="10 11">
    <name type="scientific">Ameiurus melas</name>
    <name type="common">Black bullhead</name>
    <name type="synonym">Silurus melas</name>
    <dbReference type="NCBI Taxonomy" id="219545"/>
    <lineage>
        <taxon>Eukaryota</taxon>
        <taxon>Metazoa</taxon>
        <taxon>Chordata</taxon>
        <taxon>Craniata</taxon>
        <taxon>Vertebrata</taxon>
        <taxon>Euteleostomi</taxon>
        <taxon>Actinopterygii</taxon>
        <taxon>Neopterygii</taxon>
        <taxon>Teleostei</taxon>
        <taxon>Ostariophysi</taxon>
        <taxon>Siluriformes</taxon>
        <taxon>Ictaluridae</taxon>
        <taxon>Ameiurus</taxon>
    </lineage>
</organism>
<dbReference type="CDD" id="cd00086">
    <property type="entry name" value="homeodomain"/>
    <property type="match status" value="1"/>
</dbReference>
<evidence type="ECO:0000256" key="7">
    <source>
        <dbReference type="RuleBase" id="RU000682"/>
    </source>
</evidence>
<evidence type="ECO:0000259" key="9">
    <source>
        <dbReference type="PROSITE" id="PS50071"/>
    </source>
</evidence>